<dbReference type="Pfam" id="PF01588">
    <property type="entry name" value="tRNA_bind"/>
    <property type="match status" value="1"/>
</dbReference>
<dbReference type="EMBL" id="CP017834">
    <property type="protein sequence ID" value="APJ04763.1"/>
    <property type="molecule type" value="Genomic_DNA"/>
</dbReference>
<dbReference type="GO" id="GO:0005737">
    <property type="term" value="C:cytoplasm"/>
    <property type="evidence" value="ECO:0007669"/>
    <property type="project" value="UniProtKB-SubCell"/>
</dbReference>
<dbReference type="Gene3D" id="1.10.730.10">
    <property type="entry name" value="Isoleucyl-tRNA Synthetase, Domain 1"/>
    <property type="match status" value="1"/>
</dbReference>
<evidence type="ECO:0000256" key="5">
    <source>
        <dbReference type="ARBA" id="ARBA00018753"/>
    </source>
</evidence>
<evidence type="ECO:0000256" key="9">
    <source>
        <dbReference type="ARBA" id="ARBA00022741"/>
    </source>
</evidence>
<evidence type="ECO:0000313" key="20">
    <source>
        <dbReference type="EMBL" id="APJ04763.1"/>
    </source>
</evidence>
<gene>
    <name evidence="20" type="ORF">AXG55_12995</name>
</gene>
<dbReference type="SUPFAM" id="SSF52374">
    <property type="entry name" value="Nucleotidylyl transferase"/>
    <property type="match status" value="1"/>
</dbReference>
<dbReference type="PANTHER" id="PTHR43326">
    <property type="entry name" value="METHIONYL-TRNA SYNTHETASE"/>
    <property type="match status" value="1"/>
</dbReference>
<evidence type="ECO:0000256" key="1">
    <source>
        <dbReference type="ARBA" id="ARBA00003314"/>
    </source>
</evidence>
<evidence type="ECO:0000256" key="17">
    <source>
        <dbReference type="RuleBase" id="RU363039"/>
    </source>
</evidence>
<proteinExistence type="inferred from homology"/>
<dbReference type="GO" id="GO:0000049">
    <property type="term" value="F:tRNA binding"/>
    <property type="evidence" value="ECO:0007669"/>
    <property type="project" value="UniProtKB-UniRule"/>
</dbReference>
<dbReference type="CDD" id="cd02800">
    <property type="entry name" value="tRNA_bind_EcMetRS_like"/>
    <property type="match status" value="1"/>
</dbReference>
<dbReference type="GO" id="GO:0006431">
    <property type="term" value="P:methionyl-tRNA aminoacylation"/>
    <property type="evidence" value="ECO:0007669"/>
    <property type="project" value="InterPro"/>
</dbReference>
<dbReference type="PANTHER" id="PTHR43326:SF1">
    <property type="entry name" value="METHIONINE--TRNA LIGASE, MITOCHONDRIAL"/>
    <property type="match status" value="1"/>
</dbReference>
<comment type="similarity">
    <text evidence="17">Belongs to the class-I aminoacyl-tRNA synthetase family.</text>
</comment>
<evidence type="ECO:0000256" key="4">
    <source>
        <dbReference type="ARBA" id="ARBA00012838"/>
    </source>
</evidence>
<dbReference type="Gene3D" id="2.170.220.10">
    <property type="match status" value="1"/>
</dbReference>
<dbReference type="KEGG" id="saqi:AXG55_12995"/>
<dbReference type="GO" id="GO:0004825">
    <property type="term" value="F:methionine-tRNA ligase activity"/>
    <property type="evidence" value="ECO:0007669"/>
    <property type="project" value="UniProtKB-EC"/>
</dbReference>
<accession>A0A1L4D3I5</accession>
<evidence type="ECO:0000256" key="15">
    <source>
        <dbReference type="ARBA" id="ARBA00047364"/>
    </source>
</evidence>
<dbReference type="EC" id="6.1.1.10" evidence="4"/>
<sequence>MASAYRYFTTPIYYANGSPHAGHVYATILASILKTHYLQRGMEVQFLTGLDEHGEAVQDKAKELGIEPQKLVDDMSILWKNEFTRFGINNDIFIRTTDKNHVQNVKDILNYCHKKGDIYFGEHEGYYCIKCEGFLTSNERDENNHCLIHKRPTELRKEKNYFFRTSKYREQLKEFIAQGKITQQERYINELLAMLNSLEGDLSISRPKSRLNWGVELPFDSEHVAYVWFDALPNYVTGIGGLEVARSSQYWKNAHHILGKDILKFHGIFWPAMCLSLDIPLPKLLITGWLLKDSHKMSKSLGNIVSVDQILHYGKDMFVNYVFRATNPGDDIDISWKSYFERYNSDLANGIGNLLSRTLAMIEKYFSKEIPKFSSEYLLQEQKDIEEACKNAVFNVTRAFDDFKIADAINEIWNLVSLADKHIASQKPWDIAKNSDAESLAKLANILATSVGVLRVVGYLSYSFFPQKMNELLTSIGEDTTQMNQSFLKAQEFFAIHFGYVFEEIPKLFARVDIAAELEIVEPKKKLETKKIENKSEEKPSKKLDKEVKKQMDSEVKNPNSPITIQDFSKVEMRVGTVLSAEFVEGSDKLLKLIVSLGELGERQIFSGIREWVKPEEIVNYKVIIVCNLAPRKMRFGVSEGMMLSSETVDGKVSPILLPEYLKEGSVLS</sequence>
<dbReference type="InterPro" id="IPR009080">
    <property type="entry name" value="tRNAsynth_Ia_anticodon-bd"/>
</dbReference>
<dbReference type="Proteomes" id="UP000184731">
    <property type="component" value="Chromosome"/>
</dbReference>
<feature type="domain" description="TRNA-binding" evidence="19">
    <location>
        <begin position="567"/>
        <end position="669"/>
    </location>
</feature>
<dbReference type="OrthoDB" id="9810191at2"/>
<keyword evidence="21" id="KW-1185">Reference proteome</keyword>
<evidence type="ECO:0000256" key="3">
    <source>
        <dbReference type="ARBA" id="ARBA00011738"/>
    </source>
</evidence>
<dbReference type="RefSeq" id="WP_148698521.1">
    <property type="nucleotide sequence ID" value="NZ_CP017834.1"/>
</dbReference>
<keyword evidence="9 17" id="KW-0547">Nucleotide-binding</keyword>
<evidence type="ECO:0000256" key="2">
    <source>
        <dbReference type="ARBA" id="ARBA00004496"/>
    </source>
</evidence>
<evidence type="ECO:0000256" key="13">
    <source>
        <dbReference type="ARBA" id="ARBA00023146"/>
    </source>
</evidence>
<evidence type="ECO:0000256" key="16">
    <source>
        <dbReference type="PROSITE-ProRule" id="PRU00209"/>
    </source>
</evidence>
<dbReference type="InterPro" id="IPR014729">
    <property type="entry name" value="Rossmann-like_a/b/a_fold"/>
</dbReference>
<dbReference type="PROSITE" id="PS50886">
    <property type="entry name" value="TRBD"/>
    <property type="match status" value="1"/>
</dbReference>
<feature type="compositionally biased region" description="Basic and acidic residues" evidence="18">
    <location>
        <begin position="531"/>
        <end position="556"/>
    </location>
</feature>
<dbReference type="NCBIfam" id="TIGR00398">
    <property type="entry name" value="metG"/>
    <property type="match status" value="1"/>
</dbReference>
<evidence type="ECO:0000256" key="12">
    <source>
        <dbReference type="ARBA" id="ARBA00022917"/>
    </source>
</evidence>
<dbReference type="Pfam" id="PF09334">
    <property type="entry name" value="tRNA-synt_1g"/>
    <property type="match status" value="2"/>
</dbReference>
<comment type="catalytic activity">
    <reaction evidence="15">
        <text>tRNA(Met) + L-methionine + ATP = L-methionyl-tRNA(Met) + AMP + diphosphate</text>
        <dbReference type="Rhea" id="RHEA:13481"/>
        <dbReference type="Rhea" id="RHEA-COMP:9667"/>
        <dbReference type="Rhea" id="RHEA-COMP:9698"/>
        <dbReference type="ChEBI" id="CHEBI:30616"/>
        <dbReference type="ChEBI" id="CHEBI:33019"/>
        <dbReference type="ChEBI" id="CHEBI:57844"/>
        <dbReference type="ChEBI" id="CHEBI:78442"/>
        <dbReference type="ChEBI" id="CHEBI:78530"/>
        <dbReference type="ChEBI" id="CHEBI:456215"/>
        <dbReference type="EC" id="6.1.1.10"/>
    </reaction>
</comment>
<dbReference type="InterPro" id="IPR015413">
    <property type="entry name" value="Methionyl/Leucyl_tRNA_Synth"/>
</dbReference>
<evidence type="ECO:0000256" key="10">
    <source>
        <dbReference type="ARBA" id="ARBA00022840"/>
    </source>
</evidence>
<keyword evidence="12 17" id="KW-0648">Protein biosynthesis</keyword>
<dbReference type="SUPFAM" id="SSF47323">
    <property type="entry name" value="Anticodon-binding domain of a subclass of class I aminoacyl-tRNA synthetases"/>
    <property type="match status" value="1"/>
</dbReference>
<evidence type="ECO:0000259" key="19">
    <source>
        <dbReference type="PROSITE" id="PS50886"/>
    </source>
</evidence>
<dbReference type="PRINTS" id="PR01041">
    <property type="entry name" value="TRNASYNTHMET"/>
</dbReference>
<evidence type="ECO:0000256" key="11">
    <source>
        <dbReference type="ARBA" id="ARBA00022884"/>
    </source>
</evidence>
<dbReference type="CDD" id="cd07957">
    <property type="entry name" value="Anticodon_Ia_Met"/>
    <property type="match status" value="1"/>
</dbReference>
<keyword evidence="6" id="KW-0963">Cytoplasm</keyword>
<dbReference type="STRING" id="1915309.AXG55_12995"/>
<evidence type="ECO:0000256" key="18">
    <source>
        <dbReference type="SAM" id="MobiDB-lite"/>
    </source>
</evidence>
<keyword evidence="10 17" id="KW-0067">ATP-binding</keyword>
<evidence type="ECO:0000256" key="8">
    <source>
        <dbReference type="ARBA" id="ARBA00022598"/>
    </source>
</evidence>
<name>A0A1L4D3I5_9BACT</name>
<dbReference type="InterPro" id="IPR014758">
    <property type="entry name" value="Met-tRNA_synth"/>
</dbReference>
<dbReference type="InterPro" id="IPR023457">
    <property type="entry name" value="Met-tRNA_synth_2"/>
</dbReference>
<evidence type="ECO:0000256" key="14">
    <source>
        <dbReference type="ARBA" id="ARBA00030904"/>
    </source>
</evidence>
<evidence type="ECO:0000313" key="21">
    <source>
        <dbReference type="Proteomes" id="UP000184731"/>
    </source>
</evidence>
<keyword evidence="13 17" id="KW-0030">Aminoacyl-tRNA synthetase</keyword>
<dbReference type="Gene3D" id="3.40.50.620">
    <property type="entry name" value="HUPs"/>
    <property type="match status" value="1"/>
</dbReference>
<dbReference type="Gene3D" id="2.40.50.140">
    <property type="entry name" value="Nucleic acid-binding proteins"/>
    <property type="match status" value="1"/>
</dbReference>
<keyword evidence="8 17" id="KW-0436">Ligase</keyword>
<keyword evidence="7 16" id="KW-0820">tRNA-binding</keyword>
<comment type="subunit">
    <text evidence="3">Homodimer.</text>
</comment>
<organism evidence="20 21">
    <name type="scientific">Silvanigrella aquatica</name>
    <dbReference type="NCBI Taxonomy" id="1915309"/>
    <lineage>
        <taxon>Bacteria</taxon>
        <taxon>Pseudomonadati</taxon>
        <taxon>Bdellovibrionota</taxon>
        <taxon>Oligoflexia</taxon>
        <taxon>Silvanigrellales</taxon>
        <taxon>Silvanigrellaceae</taxon>
        <taxon>Silvanigrella</taxon>
    </lineage>
</organism>
<dbReference type="InterPro" id="IPR012340">
    <property type="entry name" value="NA-bd_OB-fold"/>
</dbReference>
<comment type="subcellular location">
    <subcellularLocation>
        <location evidence="2">Cytoplasm</location>
    </subcellularLocation>
</comment>
<dbReference type="InterPro" id="IPR041872">
    <property type="entry name" value="Anticodon_Met"/>
</dbReference>
<dbReference type="InterPro" id="IPR002547">
    <property type="entry name" value="tRNA-bd_dom"/>
</dbReference>
<comment type="function">
    <text evidence="1">Is required not only for elongation of protein synthesis but also for the initiation of all mRNA translation through initiator tRNA(fMet) aminoacylation.</text>
</comment>
<dbReference type="InterPro" id="IPR004495">
    <property type="entry name" value="Met-tRNA-synth_bsu_C"/>
</dbReference>
<evidence type="ECO:0000256" key="6">
    <source>
        <dbReference type="ARBA" id="ARBA00022490"/>
    </source>
</evidence>
<dbReference type="AlphaFoldDB" id="A0A1L4D3I5"/>
<dbReference type="FunFam" id="2.40.50.140:FF:000042">
    <property type="entry name" value="Methionine--tRNA ligase"/>
    <property type="match status" value="1"/>
</dbReference>
<reference evidence="20 21" key="1">
    <citation type="submission" date="2016-10" db="EMBL/GenBank/DDBJ databases">
        <title>Silvanigrella aquatica sp. nov., isolated from a freshwater lake located in the Black Forest, Germany, description of Silvanigrellaceae fam. nov., Silvanigrellales ord. nov., reclassification of the order Bdellovibrionales in the class Oligoflexia, reclassification of the families Bacteriovoracaceae and Halobacteriovoraceae in the new order Bacteriovoracales ord. nov., and reclassification of the family Pseudobacteriovoracaceae in the order Oligoflexiales.</title>
        <authorList>
            <person name="Hahn M.W."/>
            <person name="Schmidt J."/>
            <person name="Koll U."/>
            <person name="Rohde M."/>
            <person name="Verbag S."/>
            <person name="Pitt A."/>
            <person name="Nakai R."/>
            <person name="Naganuma T."/>
            <person name="Lang E."/>
        </authorList>
    </citation>
    <scope>NUCLEOTIDE SEQUENCE [LARGE SCALE GENOMIC DNA]</scope>
    <source>
        <strain evidence="20 21">MWH-Nonnen-W8red</strain>
    </source>
</reference>
<keyword evidence="11 16" id="KW-0694">RNA-binding</keyword>
<evidence type="ECO:0000256" key="7">
    <source>
        <dbReference type="ARBA" id="ARBA00022555"/>
    </source>
</evidence>
<protein>
    <recommendedName>
        <fullName evidence="5">Methionine--tRNA ligase</fullName>
        <ecNumber evidence="4">6.1.1.10</ecNumber>
    </recommendedName>
    <alternativeName>
        <fullName evidence="14">Methionyl-tRNA synthetase</fullName>
    </alternativeName>
</protein>
<dbReference type="GO" id="GO:0005524">
    <property type="term" value="F:ATP binding"/>
    <property type="evidence" value="ECO:0007669"/>
    <property type="project" value="UniProtKB-KW"/>
</dbReference>
<dbReference type="FunFam" id="2.170.220.10:FF:000003">
    <property type="entry name" value="Methionine--tRNA ligase"/>
    <property type="match status" value="1"/>
</dbReference>
<dbReference type="SUPFAM" id="SSF50249">
    <property type="entry name" value="Nucleic acid-binding proteins"/>
    <property type="match status" value="1"/>
</dbReference>
<dbReference type="InterPro" id="IPR033911">
    <property type="entry name" value="MetRS_core"/>
</dbReference>
<dbReference type="NCBIfam" id="NF008900">
    <property type="entry name" value="PRK12267.1"/>
    <property type="match status" value="1"/>
</dbReference>
<feature type="region of interest" description="Disordered" evidence="18">
    <location>
        <begin position="531"/>
        <end position="557"/>
    </location>
</feature>